<keyword evidence="2 5" id="KW-0436">Ligase</keyword>
<dbReference type="PROSITE" id="PS00455">
    <property type="entry name" value="AMP_BINDING"/>
    <property type="match status" value="1"/>
</dbReference>
<evidence type="ECO:0000256" key="1">
    <source>
        <dbReference type="ARBA" id="ARBA00006432"/>
    </source>
</evidence>
<dbReference type="EMBL" id="VDUY01000001">
    <property type="protein sequence ID" value="TXL68814.1"/>
    <property type="molecule type" value="Genomic_DNA"/>
</dbReference>
<dbReference type="PANTHER" id="PTHR43767">
    <property type="entry name" value="LONG-CHAIN-FATTY-ACID--COA LIGASE"/>
    <property type="match status" value="1"/>
</dbReference>
<comment type="similarity">
    <text evidence="1">Belongs to the ATP-dependent AMP-binding enzyme family.</text>
</comment>
<gene>
    <name evidence="5" type="ORF">FHP08_03795</name>
</gene>
<dbReference type="InterPro" id="IPR045851">
    <property type="entry name" value="AMP-bd_C_sf"/>
</dbReference>
<keyword evidence="6" id="KW-1185">Reference proteome</keyword>
<dbReference type="GO" id="GO:0016878">
    <property type="term" value="F:acid-thiol ligase activity"/>
    <property type="evidence" value="ECO:0007669"/>
    <property type="project" value="UniProtKB-ARBA"/>
</dbReference>
<dbReference type="InterPro" id="IPR000873">
    <property type="entry name" value="AMP-dep_synth/lig_dom"/>
</dbReference>
<dbReference type="InterPro" id="IPR050237">
    <property type="entry name" value="ATP-dep_AMP-bd_enzyme"/>
</dbReference>
<feature type="domain" description="AMP-binding enzyme C-terminal" evidence="4">
    <location>
        <begin position="428"/>
        <end position="503"/>
    </location>
</feature>
<dbReference type="Gene3D" id="3.30.300.30">
    <property type="match status" value="1"/>
</dbReference>
<dbReference type="FunFam" id="3.30.300.30:FF:000008">
    <property type="entry name" value="2,3-dihydroxybenzoate-AMP ligase"/>
    <property type="match status" value="1"/>
</dbReference>
<organism evidence="5 6">
    <name type="scientific">Zeimonas arvi</name>
    <dbReference type="NCBI Taxonomy" id="2498847"/>
    <lineage>
        <taxon>Bacteria</taxon>
        <taxon>Pseudomonadati</taxon>
        <taxon>Pseudomonadota</taxon>
        <taxon>Betaproteobacteria</taxon>
        <taxon>Burkholderiales</taxon>
        <taxon>Burkholderiaceae</taxon>
        <taxon>Zeimonas</taxon>
    </lineage>
</organism>
<dbReference type="InterPro" id="IPR025110">
    <property type="entry name" value="AMP-bd_C"/>
</dbReference>
<name>A0A5C8P6Y2_9BURK</name>
<dbReference type="Proteomes" id="UP000321548">
    <property type="component" value="Unassembled WGS sequence"/>
</dbReference>
<evidence type="ECO:0000259" key="3">
    <source>
        <dbReference type="Pfam" id="PF00501"/>
    </source>
</evidence>
<evidence type="ECO:0000313" key="6">
    <source>
        <dbReference type="Proteomes" id="UP000321548"/>
    </source>
</evidence>
<sequence>MNLADMLKRRAAASPQHPAILFEGSTITYRDLDERSSQLAHAMAGRGIAADDRIAIFLPNVPEFAVVYYAAQRLGAVPVSINAIFRSAEVEYLLNDSGARAVFTTGELAGFVPRDKCPALEHVVVVDAPAGSGATPAGATSSGGAQVPSESLAEWVSSQPTSFDPVSRAADDPAALLYSSGTTGFPKGVTLTQANVASNIATAAKYSGYRADDRLAAFLPLFHVYGQNYILNAAILSGATVVLFRRFVPDQVLKSVQQDRITMFFGVPTIFIALLSVDLTPWDLSSIRYEMSAAATMPEEISRRWTERFGRRVYEGYGLTECSPFACYNDLVEHRFGSVGRAVEGFDLAIFDENDREVPRGEWGEIVIRGPGVMKGYWNRPQDTERALRGGWLHSGDIGRMDEDGYVYIVDRVKDMINVSGFKVWPAEVEQYLYKMPQVQEVAVYGVPHPEKGEQVAVAVVPRAGQTLSADEVIAYCRENIAAYKVPARVDVVSELPKSATGKILKRVLRDQAGQV</sequence>
<dbReference type="PANTHER" id="PTHR43767:SF1">
    <property type="entry name" value="NONRIBOSOMAL PEPTIDE SYNTHASE PES1 (EUROFUNG)-RELATED"/>
    <property type="match status" value="1"/>
</dbReference>
<evidence type="ECO:0000313" key="5">
    <source>
        <dbReference type="EMBL" id="TXL68814.1"/>
    </source>
</evidence>
<dbReference type="Gene3D" id="3.40.50.12780">
    <property type="entry name" value="N-terminal domain of ligase-like"/>
    <property type="match status" value="1"/>
</dbReference>
<dbReference type="NCBIfam" id="NF004837">
    <property type="entry name" value="PRK06187.1"/>
    <property type="match status" value="1"/>
</dbReference>
<reference evidence="5 6" key="1">
    <citation type="submission" date="2019-06" db="EMBL/GenBank/DDBJ databases">
        <title>Quisquiliibacterium sp. nov., isolated from a maize field.</title>
        <authorList>
            <person name="Lin S.-Y."/>
            <person name="Tsai C.-F."/>
            <person name="Young C.-C."/>
        </authorList>
    </citation>
    <scope>NUCLEOTIDE SEQUENCE [LARGE SCALE GENOMIC DNA]</scope>
    <source>
        <strain evidence="5 6">CC-CFT501</strain>
    </source>
</reference>
<dbReference type="SUPFAM" id="SSF56801">
    <property type="entry name" value="Acetyl-CoA synthetase-like"/>
    <property type="match status" value="1"/>
</dbReference>
<evidence type="ECO:0000256" key="2">
    <source>
        <dbReference type="ARBA" id="ARBA00022598"/>
    </source>
</evidence>
<dbReference type="AlphaFoldDB" id="A0A5C8P6Y2"/>
<dbReference type="Pfam" id="PF00501">
    <property type="entry name" value="AMP-binding"/>
    <property type="match status" value="1"/>
</dbReference>
<protein>
    <submittedName>
        <fullName evidence="5">Long-chain fatty acid--CoA ligase</fullName>
    </submittedName>
</protein>
<accession>A0A5C8P6Y2</accession>
<dbReference type="Pfam" id="PF13193">
    <property type="entry name" value="AMP-binding_C"/>
    <property type="match status" value="1"/>
</dbReference>
<dbReference type="InterPro" id="IPR020845">
    <property type="entry name" value="AMP-binding_CS"/>
</dbReference>
<evidence type="ECO:0000259" key="4">
    <source>
        <dbReference type="Pfam" id="PF13193"/>
    </source>
</evidence>
<proteinExistence type="inferred from homology"/>
<dbReference type="CDD" id="cd05936">
    <property type="entry name" value="FC-FACS_FadD_like"/>
    <property type="match status" value="1"/>
</dbReference>
<feature type="domain" description="AMP-dependent synthetase/ligase" evidence="3">
    <location>
        <begin position="8"/>
        <end position="378"/>
    </location>
</feature>
<dbReference type="InterPro" id="IPR042099">
    <property type="entry name" value="ANL_N_sf"/>
</dbReference>
<comment type="caution">
    <text evidence="5">The sequence shown here is derived from an EMBL/GenBank/DDBJ whole genome shotgun (WGS) entry which is preliminary data.</text>
</comment>
<dbReference type="RefSeq" id="WP_147702950.1">
    <property type="nucleotide sequence ID" value="NZ_VDUY01000001.1"/>
</dbReference>
<dbReference type="OrthoDB" id="9766486at2"/>